<dbReference type="RefSeq" id="WP_184612944.1">
    <property type="nucleotide sequence ID" value="NZ_BOOS01000070.1"/>
</dbReference>
<protein>
    <submittedName>
        <fullName evidence="1">Uncharacterized protein</fullName>
    </submittedName>
</protein>
<gene>
    <name evidence="1" type="ORF">BJ981_004125</name>
</gene>
<reference evidence="1 2" key="1">
    <citation type="submission" date="2020-08" db="EMBL/GenBank/DDBJ databases">
        <title>Sequencing the genomes of 1000 actinobacteria strains.</title>
        <authorList>
            <person name="Klenk H.-P."/>
        </authorList>
    </citation>
    <scope>NUCLEOTIDE SEQUENCE [LARGE SCALE GENOMIC DNA]</scope>
    <source>
        <strain evidence="1 2">DSM 45790</strain>
    </source>
</reference>
<evidence type="ECO:0000313" key="1">
    <source>
        <dbReference type="EMBL" id="MBB5628426.1"/>
    </source>
</evidence>
<dbReference type="Proteomes" id="UP000588112">
    <property type="component" value="Unassembled WGS sequence"/>
</dbReference>
<dbReference type="AlphaFoldDB" id="A0A7W8Z6L6"/>
<name>A0A7W8Z6L6_9ACTN</name>
<evidence type="ECO:0000313" key="2">
    <source>
        <dbReference type="Proteomes" id="UP000588112"/>
    </source>
</evidence>
<sequence>MPAVRVFVLGADAVGWPDRAGAEIAFHRLGPGGPDAARVVRREAAGGLFALAADGAAIAPALSLAAALLPADRAAHLFLSGEPGDVVVPPGADPPIPVTYLAAGAVPAVLSGLRPLTVRPIPAADPGPAALYAVREQLGSMDPGDYVWEQGP</sequence>
<keyword evidence="2" id="KW-1185">Reference proteome</keyword>
<comment type="caution">
    <text evidence="1">The sequence shown here is derived from an EMBL/GenBank/DDBJ whole genome shotgun (WGS) entry which is preliminary data.</text>
</comment>
<organism evidence="1 2">
    <name type="scientific">Sphaerisporangium krabiense</name>
    <dbReference type="NCBI Taxonomy" id="763782"/>
    <lineage>
        <taxon>Bacteria</taxon>
        <taxon>Bacillati</taxon>
        <taxon>Actinomycetota</taxon>
        <taxon>Actinomycetes</taxon>
        <taxon>Streptosporangiales</taxon>
        <taxon>Streptosporangiaceae</taxon>
        <taxon>Sphaerisporangium</taxon>
    </lineage>
</organism>
<accession>A0A7W8Z6L6</accession>
<dbReference type="EMBL" id="JACHBR010000001">
    <property type="protein sequence ID" value="MBB5628426.1"/>
    <property type="molecule type" value="Genomic_DNA"/>
</dbReference>
<proteinExistence type="predicted"/>